<proteinExistence type="predicted"/>
<feature type="transmembrane region" description="Helical" evidence="1">
    <location>
        <begin position="15"/>
        <end position="35"/>
    </location>
</feature>
<dbReference type="EMBL" id="BK014788">
    <property type="protein sequence ID" value="DAD75719.1"/>
    <property type="molecule type" value="Genomic_DNA"/>
</dbReference>
<keyword evidence="1" id="KW-1133">Transmembrane helix</keyword>
<reference evidence="2" key="1">
    <citation type="journal article" date="2021" name="Proc. Natl. Acad. Sci. U.S.A.">
        <title>A Catalog of Tens of Thousands of Viruses from Human Metagenomes Reveals Hidden Associations with Chronic Diseases.</title>
        <authorList>
            <person name="Tisza M.J."/>
            <person name="Buck C.B."/>
        </authorList>
    </citation>
    <scope>NUCLEOTIDE SEQUENCE</scope>
    <source>
        <strain evidence="2">CtZDd15</strain>
    </source>
</reference>
<evidence type="ECO:0000313" key="2">
    <source>
        <dbReference type="EMBL" id="DAD75719.1"/>
    </source>
</evidence>
<sequence length="52" mass="5714">MNFIPGYTEGRGSKLPISIASSPGLIAFCVTTLWGDLFRRLMRMNGVWPAAL</sequence>
<organism evidence="2">
    <name type="scientific">Myoviridae sp. ctZDd15</name>
    <dbReference type="NCBI Taxonomy" id="2826664"/>
    <lineage>
        <taxon>Viruses</taxon>
        <taxon>Duplodnaviria</taxon>
        <taxon>Heunggongvirae</taxon>
        <taxon>Uroviricota</taxon>
        <taxon>Caudoviricetes</taxon>
    </lineage>
</organism>
<name>A0A8S5M0Y1_9CAUD</name>
<keyword evidence="1" id="KW-0472">Membrane</keyword>
<protein>
    <submittedName>
        <fullName evidence="2">Uncharacterized protein</fullName>
    </submittedName>
</protein>
<evidence type="ECO:0000256" key="1">
    <source>
        <dbReference type="SAM" id="Phobius"/>
    </source>
</evidence>
<accession>A0A8S5M0Y1</accession>
<keyword evidence="1" id="KW-0812">Transmembrane</keyword>